<evidence type="ECO:0000313" key="2">
    <source>
        <dbReference type="Proteomes" id="UP000050417"/>
    </source>
</evidence>
<dbReference type="STRING" id="1134406.ADN00_14900"/>
<dbReference type="EMBL" id="LGCL01000036">
    <property type="protein sequence ID" value="KPL73076.1"/>
    <property type="molecule type" value="Genomic_DNA"/>
</dbReference>
<dbReference type="AlphaFoldDB" id="A0A0P6XCX3"/>
<accession>A0A0P6XCX3</accession>
<dbReference type="RefSeq" id="WP_075063827.1">
    <property type="nucleotide sequence ID" value="NZ_LGCL01000036.1"/>
</dbReference>
<sequence>MSRVINPESAGKERTRLIKCIVLALRELMQQTEPNSASKDLAAFIAIALQEIHDSIDSSVNAWEKRGYWVKADRFRMEWEWTGRVSRAMKNALLGEDWGEVAGQSALIMQKFFTVQVPARHRLGTPWVGAYQRFLNESKNE</sequence>
<evidence type="ECO:0000313" key="1">
    <source>
        <dbReference type="EMBL" id="KPL73076.1"/>
    </source>
</evidence>
<keyword evidence="2" id="KW-1185">Reference proteome</keyword>
<comment type="caution">
    <text evidence="1">The sequence shown here is derived from an EMBL/GenBank/DDBJ whole genome shotgun (WGS) entry which is preliminary data.</text>
</comment>
<organism evidence="1 2">
    <name type="scientific">Ornatilinea apprima</name>
    <dbReference type="NCBI Taxonomy" id="1134406"/>
    <lineage>
        <taxon>Bacteria</taxon>
        <taxon>Bacillati</taxon>
        <taxon>Chloroflexota</taxon>
        <taxon>Anaerolineae</taxon>
        <taxon>Anaerolineales</taxon>
        <taxon>Anaerolineaceae</taxon>
        <taxon>Ornatilinea</taxon>
    </lineage>
</organism>
<reference evidence="1 2" key="1">
    <citation type="submission" date="2015-07" db="EMBL/GenBank/DDBJ databases">
        <title>Genome sequence of Ornatilinea apprima DSM 23815.</title>
        <authorList>
            <person name="Hemp J."/>
            <person name="Ward L.M."/>
            <person name="Pace L.A."/>
            <person name="Fischer W.W."/>
        </authorList>
    </citation>
    <scope>NUCLEOTIDE SEQUENCE [LARGE SCALE GENOMIC DNA]</scope>
    <source>
        <strain evidence="1 2">P3M-1</strain>
    </source>
</reference>
<proteinExistence type="predicted"/>
<name>A0A0P6XCX3_9CHLR</name>
<dbReference type="Proteomes" id="UP000050417">
    <property type="component" value="Unassembled WGS sequence"/>
</dbReference>
<protein>
    <submittedName>
        <fullName evidence="1">Uncharacterized protein</fullName>
    </submittedName>
</protein>
<gene>
    <name evidence="1" type="ORF">ADN00_14900</name>
</gene>
<dbReference type="OrthoDB" id="165454at2"/>